<keyword evidence="2" id="KW-0805">Transcription regulation</keyword>
<dbReference type="PROSITE" id="PS50931">
    <property type="entry name" value="HTH_LYSR"/>
    <property type="match status" value="1"/>
</dbReference>
<dbReference type="Gene3D" id="1.10.10.10">
    <property type="entry name" value="Winged helix-like DNA-binding domain superfamily/Winged helix DNA-binding domain"/>
    <property type="match status" value="1"/>
</dbReference>
<dbReference type="RefSeq" id="WP_085127291.1">
    <property type="nucleotide sequence ID" value="NZ_FWZX01000053.1"/>
</dbReference>
<gene>
    <name evidence="6" type="ORF">SAMN05428998_1538</name>
</gene>
<comment type="similarity">
    <text evidence="1">Belongs to the LysR transcriptional regulatory family.</text>
</comment>
<dbReference type="STRING" id="560819.SAMN05428998_1538"/>
<dbReference type="PANTHER" id="PTHR30346:SF0">
    <property type="entry name" value="HCA OPERON TRANSCRIPTIONAL ACTIVATOR HCAR"/>
    <property type="match status" value="1"/>
</dbReference>
<keyword evidence="4" id="KW-0804">Transcription</keyword>
<dbReference type="InterPro" id="IPR036388">
    <property type="entry name" value="WH-like_DNA-bd_sf"/>
</dbReference>
<dbReference type="SUPFAM" id="SSF46785">
    <property type="entry name" value="Winged helix' DNA-binding domain"/>
    <property type="match status" value="1"/>
</dbReference>
<evidence type="ECO:0000313" key="6">
    <source>
        <dbReference type="EMBL" id="SMF84130.1"/>
    </source>
</evidence>
<dbReference type="AlphaFoldDB" id="A0A1Y6CXJ5"/>
<feature type="domain" description="HTH lysR-type" evidence="5">
    <location>
        <begin position="1"/>
        <end position="60"/>
    </location>
</feature>
<dbReference type="EMBL" id="FWZX01000053">
    <property type="protein sequence ID" value="SMF84130.1"/>
    <property type="molecule type" value="Genomic_DNA"/>
</dbReference>
<organism evidence="6 7">
    <name type="scientific">Tistlia consotensis USBA 355</name>
    <dbReference type="NCBI Taxonomy" id="560819"/>
    <lineage>
        <taxon>Bacteria</taxon>
        <taxon>Pseudomonadati</taxon>
        <taxon>Pseudomonadota</taxon>
        <taxon>Alphaproteobacteria</taxon>
        <taxon>Rhodospirillales</taxon>
        <taxon>Rhodovibrionaceae</taxon>
        <taxon>Tistlia</taxon>
    </lineage>
</organism>
<sequence length="301" mass="33141">MDFDVKDLEYFVSAAEHPSFRRAAANVGVRQSVLSRRIRALEDQLGVSLFERDQSGVRLTVTGRRLLPRARSSLSDLRALAEIASQAGRGAVGHLRIGTMQSLGPGFFRDLVSRYAQDHPDVDIDYLEGGRREQLALLRGRQLDVGLLTGARSNGLEATPLWRERVMAALPEDHPLADRGDLGWGDLGDQRFLVPMNESGQEIQDFIIRKLSDRGFRPSITGHQVSRELLMHLVGLGLGVALTSEAAAGVHYAGVVFRPLSGPDDLLQFSAVWSRDNDNPALRRFISLARSMAKRAAQPAN</sequence>
<dbReference type="SUPFAM" id="SSF53850">
    <property type="entry name" value="Periplasmic binding protein-like II"/>
    <property type="match status" value="1"/>
</dbReference>
<dbReference type="Proteomes" id="UP000192917">
    <property type="component" value="Unassembled WGS sequence"/>
</dbReference>
<evidence type="ECO:0000256" key="1">
    <source>
        <dbReference type="ARBA" id="ARBA00009437"/>
    </source>
</evidence>
<accession>A0A1Y6CXJ5</accession>
<dbReference type="InterPro" id="IPR005119">
    <property type="entry name" value="LysR_subst-bd"/>
</dbReference>
<name>A0A1Y6CXJ5_9PROT</name>
<evidence type="ECO:0000256" key="3">
    <source>
        <dbReference type="ARBA" id="ARBA00023125"/>
    </source>
</evidence>
<reference evidence="6 7" key="1">
    <citation type="submission" date="2017-04" db="EMBL/GenBank/DDBJ databases">
        <authorList>
            <person name="Afonso C.L."/>
            <person name="Miller P.J."/>
            <person name="Scott M.A."/>
            <person name="Spackman E."/>
            <person name="Goraichik I."/>
            <person name="Dimitrov K.M."/>
            <person name="Suarez D.L."/>
            <person name="Swayne D.E."/>
        </authorList>
    </citation>
    <scope>NUCLEOTIDE SEQUENCE [LARGE SCALE GENOMIC DNA]</scope>
    <source>
        <strain evidence="6 7">USBA 355</strain>
    </source>
</reference>
<dbReference type="Pfam" id="PF00126">
    <property type="entry name" value="HTH_1"/>
    <property type="match status" value="1"/>
</dbReference>
<dbReference type="GO" id="GO:0003677">
    <property type="term" value="F:DNA binding"/>
    <property type="evidence" value="ECO:0007669"/>
    <property type="project" value="UniProtKB-KW"/>
</dbReference>
<dbReference type="Pfam" id="PF03466">
    <property type="entry name" value="LysR_substrate"/>
    <property type="match status" value="1"/>
</dbReference>
<dbReference type="FunFam" id="1.10.10.10:FF:000001">
    <property type="entry name" value="LysR family transcriptional regulator"/>
    <property type="match status" value="1"/>
</dbReference>
<evidence type="ECO:0000256" key="2">
    <source>
        <dbReference type="ARBA" id="ARBA00023015"/>
    </source>
</evidence>
<dbReference type="InterPro" id="IPR036390">
    <property type="entry name" value="WH_DNA-bd_sf"/>
</dbReference>
<keyword evidence="7" id="KW-1185">Reference proteome</keyword>
<keyword evidence="3" id="KW-0238">DNA-binding</keyword>
<dbReference type="GO" id="GO:0032993">
    <property type="term" value="C:protein-DNA complex"/>
    <property type="evidence" value="ECO:0007669"/>
    <property type="project" value="TreeGrafter"/>
</dbReference>
<dbReference type="GO" id="GO:0003700">
    <property type="term" value="F:DNA-binding transcription factor activity"/>
    <property type="evidence" value="ECO:0007669"/>
    <property type="project" value="InterPro"/>
</dbReference>
<evidence type="ECO:0000256" key="4">
    <source>
        <dbReference type="ARBA" id="ARBA00023163"/>
    </source>
</evidence>
<dbReference type="InterPro" id="IPR000847">
    <property type="entry name" value="LysR_HTH_N"/>
</dbReference>
<proteinExistence type="inferred from homology"/>
<dbReference type="PANTHER" id="PTHR30346">
    <property type="entry name" value="TRANSCRIPTIONAL DUAL REGULATOR HCAR-RELATED"/>
    <property type="match status" value="1"/>
</dbReference>
<evidence type="ECO:0000259" key="5">
    <source>
        <dbReference type="PROSITE" id="PS50931"/>
    </source>
</evidence>
<dbReference type="Gene3D" id="3.40.190.10">
    <property type="entry name" value="Periplasmic binding protein-like II"/>
    <property type="match status" value="2"/>
</dbReference>
<dbReference type="CDD" id="cd08414">
    <property type="entry name" value="PBP2_LTTR_aromatics_like"/>
    <property type="match status" value="1"/>
</dbReference>
<dbReference type="PRINTS" id="PR00039">
    <property type="entry name" value="HTHLYSR"/>
</dbReference>
<protein>
    <submittedName>
        <fullName evidence="6">Transcriptional regulator, LysR family</fullName>
    </submittedName>
</protein>
<evidence type="ECO:0000313" key="7">
    <source>
        <dbReference type="Proteomes" id="UP000192917"/>
    </source>
</evidence>